<keyword evidence="1" id="KW-0732">Signal</keyword>
<sequence length="134" mass="14811">MFNRRHFMLAGSSAIVSLSAMPHALASSIGNAIDFNDLHLEGKGSYKAKYAARLKQNFYARSEKGSGFLKLESIIDGPDENKLEQFTLVFSGRSGLPDSLYTLTHLSSFESSYLRLDKSQLTSNKYTASFSLLS</sequence>
<proteinExistence type="predicted"/>
<protein>
    <submittedName>
        <fullName evidence="2">Uncharacterized protein</fullName>
    </submittedName>
</protein>
<comment type="caution">
    <text evidence="2">The sequence shown here is derived from an EMBL/GenBank/DDBJ whole genome shotgun (WGS) entry which is preliminary data.</text>
</comment>
<accession>A0A7X5RLR6</accession>
<feature type="signal peptide" evidence="1">
    <location>
        <begin position="1"/>
        <end position="26"/>
    </location>
</feature>
<dbReference type="RefSeq" id="WP_163086978.1">
    <property type="nucleotide sequence ID" value="NZ_JAAAWN010000021.1"/>
</dbReference>
<reference evidence="2 3" key="1">
    <citation type="submission" date="2020-01" db="EMBL/GenBank/DDBJ databases">
        <authorList>
            <person name="Chen J."/>
            <person name="Zhu S."/>
            <person name="Yang J."/>
        </authorList>
    </citation>
    <scope>NUCLEOTIDE SEQUENCE [LARGE SCALE GENOMIC DNA]</scope>
    <source>
        <strain evidence="2 3">345S023</strain>
    </source>
</reference>
<name>A0A7X5RLR6_9ALTE</name>
<dbReference type="EMBL" id="JAAAWN010000021">
    <property type="protein sequence ID" value="NDV92328.1"/>
    <property type="molecule type" value="Genomic_DNA"/>
</dbReference>
<gene>
    <name evidence="2" type="ORF">GTH32_14190</name>
</gene>
<dbReference type="AlphaFoldDB" id="A0A7X5RLR6"/>
<evidence type="ECO:0000256" key="1">
    <source>
        <dbReference type="SAM" id="SignalP"/>
    </source>
</evidence>
<organism evidence="2 3">
    <name type="scientific">Alteromonas profundi</name>
    <dbReference type="NCBI Taxonomy" id="2696062"/>
    <lineage>
        <taxon>Bacteria</taxon>
        <taxon>Pseudomonadati</taxon>
        <taxon>Pseudomonadota</taxon>
        <taxon>Gammaproteobacteria</taxon>
        <taxon>Alteromonadales</taxon>
        <taxon>Alteromonadaceae</taxon>
        <taxon>Alteromonas/Salinimonas group</taxon>
        <taxon>Alteromonas</taxon>
    </lineage>
</organism>
<dbReference type="Proteomes" id="UP000470213">
    <property type="component" value="Unassembled WGS sequence"/>
</dbReference>
<dbReference type="PROSITE" id="PS51318">
    <property type="entry name" value="TAT"/>
    <property type="match status" value="1"/>
</dbReference>
<keyword evidence="3" id="KW-1185">Reference proteome</keyword>
<dbReference type="InterPro" id="IPR006311">
    <property type="entry name" value="TAT_signal"/>
</dbReference>
<feature type="chain" id="PRO_5030636655" evidence="1">
    <location>
        <begin position="27"/>
        <end position="134"/>
    </location>
</feature>
<evidence type="ECO:0000313" key="3">
    <source>
        <dbReference type="Proteomes" id="UP000470213"/>
    </source>
</evidence>
<evidence type="ECO:0000313" key="2">
    <source>
        <dbReference type="EMBL" id="NDV92328.1"/>
    </source>
</evidence>